<keyword evidence="6 7" id="KW-0472">Membrane</keyword>
<evidence type="ECO:0000256" key="2">
    <source>
        <dbReference type="ARBA" id="ARBA00022448"/>
    </source>
</evidence>
<feature type="transmembrane region" description="Helical" evidence="7">
    <location>
        <begin position="150"/>
        <end position="169"/>
    </location>
</feature>
<feature type="transmembrane region" description="Helical" evidence="7">
    <location>
        <begin position="189"/>
        <end position="210"/>
    </location>
</feature>
<keyword evidence="3" id="KW-1003">Cell membrane</keyword>
<feature type="transmembrane region" description="Helical" evidence="7">
    <location>
        <begin position="92"/>
        <end position="111"/>
    </location>
</feature>
<dbReference type="GO" id="GO:0022857">
    <property type="term" value="F:transmembrane transporter activity"/>
    <property type="evidence" value="ECO:0007669"/>
    <property type="project" value="InterPro"/>
</dbReference>
<organism evidence="8 9">
    <name type="scientific">Formimonas warabiya</name>
    <dbReference type="NCBI Taxonomy" id="1761012"/>
    <lineage>
        <taxon>Bacteria</taxon>
        <taxon>Bacillati</taxon>
        <taxon>Bacillota</taxon>
        <taxon>Clostridia</taxon>
        <taxon>Eubacteriales</taxon>
        <taxon>Peptococcaceae</taxon>
        <taxon>Candidatus Formimonas</taxon>
    </lineage>
</organism>
<keyword evidence="2" id="KW-0813">Transport</keyword>
<evidence type="ECO:0000313" key="8">
    <source>
        <dbReference type="EMBL" id="ATW24434.1"/>
    </source>
</evidence>
<feature type="transmembrane region" description="Helical" evidence="7">
    <location>
        <begin position="12"/>
        <end position="30"/>
    </location>
</feature>
<accession>A0A3G1KPP0</accession>
<evidence type="ECO:0000256" key="7">
    <source>
        <dbReference type="SAM" id="Phobius"/>
    </source>
</evidence>
<gene>
    <name evidence="8" type="ORF">DCMF_06225</name>
</gene>
<evidence type="ECO:0008006" key="10">
    <source>
        <dbReference type="Google" id="ProtNLM"/>
    </source>
</evidence>
<feature type="transmembrane region" description="Helical" evidence="7">
    <location>
        <begin position="117"/>
        <end position="138"/>
    </location>
</feature>
<feature type="transmembrane region" description="Helical" evidence="7">
    <location>
        <begin position="222"/>
        <end position="242"/>
    </location>
</feature>
<evidence type="ECO:0000256" key="4">
    <source>
        <dbReference type="ARBA" id="ARBA00022692"/>
    </source>
</evidence>
<protein>
    <recommendedName>
        <fullName evidence="10">Amino acid permease</fullName>
    </recommendedName>
</protein>
<name>A0A3G1KPP0_FORW1</name>
<reference evidence="8 9" key="1">
    <citation type="submission" date="2016-10" db="EMBL/GenBank/DDBJ databases">
        <title>Complete Genome Sequence of Peptococcaceae strain DCMF.</title>
        <authorList>
            <person name="Edwards R.J."/>
            <person name="Holland S.I."/>
            <person name="Deshpande N.P."/>
            <person name="Wong Y.K."/>
            <person name="Ertan H."/>
            <person name="Manefield M."/>
            <person name="Russell T.L."/>
            <person name="Lee M.J."/>
        </authorList>
    </citation>
    <scope>NUCLEOTIDE SEQUENCE [LARGE SCALE GENOMIC DNA]</scope>
    <source>
        <strain evidence="8 9">DCMF</strain>
    </source>
</reference>
<dbReference type="EMBL" id="CP017634">
    <property type="protein sequence ID" value="ATW24434.1"/>
    <property type="molecule type" value="Genomic_DNA"/>
</dbReference>
<keyword evidence="4 7" id="KW-0812">Transmembrane</keyword>
<feature type="transmembrane region" description="Helical" evidence="7">
    <location>
        <begin position="36"/>
        <end position="55"/>
    </location>
</feature>
<keyword evidence="5 7" id="KW-1133">Transmembrane helix</keyword>
<dbReference type="PANTHER" id="PTHR42770">
    <property type="entry name" value="AMINO ACID TRANSPORTER-RELATED"/>
    <property type="match status" value="1"/>
</dbReference>
<evidence type="ECO:0000256" key="5">
    <source>
        <dbReference type="ARBA" id="ARBA00022989"/>
    </source>
</evidence>
<keyword evidence="9" id="KW-1185">Reference proteome</keyword>
<dbReference type="InterPro" id="IPR002293">
    <property type="entry name" value="AA/rel_permease1"/>
</dbReference>
<dbReference type="Pfam" id="PF13520">
    <property type="entry name" value="AA_permease_2"/>
    <property type="match status" value="1"/>
</dbReference>
<dbReference type="InterPro" id="IPR050367">
    <property type="entry name" value="APC_superfamily"/>
</dbReference>
<dbReference type="OrthoDB" id="92719at2"/>
<dbReference type="Gene3D" id="1.20.1740.10">
    <property type="entry name" value="Amino acid/polyamine transporter I"/>
    <property type="match status" value="1"/>
</dbReference>
<sequence>MDPKKMDIFDMVLFSVCGMVVLDTVGASAAMGVNSFTLWALGIVCFFLPYGLICAELGSSFPQEGGIYVWVKNAYGDFLAHMTSWFFWINNCFWIPSVFVLFSGIMSSIFWPEMSPFHQMILGIVLIWVSMFLGIFDLHISKWIPNMGAILKMLILVILGGFGLIYGISHGFANAFTWQGLRVDWGATLAYAGIVVFNFMGFDLVSTVGSQLRNPKKDIPRMIILAGILVAGLPPLACFAPSPRGKSISSQGSQTLSRLCLSRCWACSTYGSLKC</sequence>
<evidence type="ECO:0000256" key="3">
    <source>
        <dbReference type="ARBA" id="ARBA00022475"/>
    </source>
</evidence>
<dbReference type="GO" id="GO:0005886">
    <property type="term" value="C:plasma membrane"/>
    <property type="evidence" value="ECO:0007669"/>
    <property type="project" value="UniProtKB-SubCell"/>
</dbReference>
<dbReference type="Proteomes" id="UP000323521">
    <property type="component" value="Chromosome"/>
</dbReference>
<evidence type="ECO:0000256" key="6">
    <source>
        <dbReference type="ARBA" id="ARBA00023136"/>
    </source>
</evidence>
<dbReference type="KEGG" id="fwa:DCMF_06225"/>
<evidence type="ECO:0000256" key="1">
    <source>
        <dbReference type="ARBA" id="ARBA00004651"/>
    </source>
</evidence>
<dbReference type="AlphaFoldDB" id="A0A3G1KPP0"/>
<proteinExistence type="predicted"/>
<dbReference type="PANTHER" id="PTHR42770:SF15">
    <property type="entry name" value="GLUTAMATE_GAMMA-AMINOBUTYRATE ANTIPORTER-RELATED"/>
    <property type="match status" value="1"/>
</dbReference>
<evidence type="ECO:0000313" key="9">
    <source>
        <dbReference type="Proteomes" id="UP000323521"/>
    </source>
</evidence>
<comment type="subcellular location">
    <subcellularLocation>
        <location evidence="1">Cell membrane</location>
        <topology evidence="1">Multi-pass membrane protein</topology>
    </subcellularLocation>
</comment>